<sequence length="55" mass="6376">MGSFINDCLDLFDELRAPSLPRGVLNLEHPIHHLQRVVRCIELCLQALNRPDLHF</sequence>
<protein>
    <submittedName>
        <fullName evidence="1">Uncharacterized protein</fullName>
    </submittedName>
</protein>
<evidence type="ECO:0000313" key="1">
    <source>
        <dbReference type="EMBL" id="CDW25614.1"/>
    </source>
</evidence>
<organism evidence="1">
    <name type="scientific">Lepeophtheirus salmonis</name>
    <name type="common">Salmon louse</name>
    <name type="synonym">Caligus salmonis</name>
    <dbReference type="NCBI Taxonomy" id="72036"/>
    <lineage>
        <taxon>Eukaryota</taxon>
        <taxon>Metazoa</taxon>
        <taxon>Ecdysozoa</taxon>
        <taxon>Arthropoda</taxon>
        <taxon>Crustacea</taxon>
        <taxon>Multicrustacea</taxon>
        <taxon>Hexanauplia</taxon>
        <taxon>Copepoda</taxon>
        <taxon>Siphonostomatoida</taxon>
        <taxon>Caligidae</taxon>
        <taxon>Lepeophtheirus</taxon>
    </lineage>
</organism>
<dbReference type="EMBL" id="HACA01008253">
    <property type="protein sequence ID" value="CDW25614.1"/>
    <property type="molecule type" value="Transcribed_RNA"/>
</dbReference>
<proteinExistence type="predicted"/>
<accession>A0A0K2TI53</accession>
<dbReference type="AlphaFoldDB" id="A0A0K2TI53"/>
<name>A0A0K2TI53_LEPSM</name>
<reference evidence="1" key="1">
    <citation type="submission" date="2014-05" db="EMBL/GenBank/DDBJ databases">
        <authorList>
            <person name="Chronopoulou M."/>
        </authorList>
    </citation>
    <scope>NUCLEOTIDE SEQUENCE</scope>
    <source>
        <tissue evidence="1">Whole organism</tissue>
    </source>
</reference>